<organism evidence="1 2">
    <name type="scientific">Guptibacillus hwajinpoensis</name>
    <dbReference type="NCBI Taxonomy" id="208199"/>
    <lineage>
        <taxon>Bacteria</taxon>
        <taxon>Bacillati</taxon>
        <taxon>Bacillota</taxon>
        <taxon>Bacilli</taxon>
        <taxon>Bacillales</taxon>
        <taxon>Guptibacillaceae</taxon>
        <taxon>Guptibacillus</taxon>
    </lineage>
</organism>
<evidence type="ECO:0008006" key="3">
    <source>
        <dbReference type="Google" id="ProtNLM"/>
    </source>
</evidence>
<dbReference type="Proteomes" id="UP000447833">
    <property type="component" value="Unassembled WGS sequence"/>
</dbReference>
<protein>
    <recommendedName>
        <fullName evidence="3">Hydrolase</fullName>
    </recommendedName>
</protein>
<name>A0A845EUJ8_9BACL</name>
<sequence length="112" mass="13408">MVRETYFVTPKGELHETNVGTQMNAFEIRATKEEKMELERTIEKLRSQKYVQQNDFFSLNHYNEDEVDSHRDWTDEAIYELYEMIYRLGIDKTKVQIDQMGVLSALNHNTRN</sequence>
<gene>
    <name evidence="1" type="ORF">GLW07_04810</name>
</gene>
<reference evidence="1 2" key="1">
    <citation type="submission" date="2019-11" db="EMBL/GenBank/DDBJ databases">
        <title>Genome sequences of 17 halophilic strains isolated from different environments.</title>
        <authorList>
            <person name="Furrow R.E."/>
        </authorList>
    </citation>
    <scope>NUCLEOTIDE SEQUENCE [LARGE SCALE GENOMIC DNA]</scope>
    <source>
        <strain evidence="1 2">22506_14_FS</strain>
    </source>
</reference>
<dbReference type="EMBL" id="WMEY01000002">
    <property type="protein sequence ID" value="MYL62673.1"/>
    <property type="molecule type" value="Genomic_DNA"/>
</dbReference>
<comment type="caution">
    <text evidence="1">The sequence shown here is derived from an EMBL/GenBank/DDBJ whole genome shotgun (WGS) entry which is preliminary data.</text>
</comment>
<proteinExistence type="predicted"/>
<evidence type="ECO:0000313" key="1">
    <source>
        <dbReference type="EMBL" id="MYL62673.1"/>
    </source>
</evidence>
<dbReference type="RefSeq" id="WP_160918501.1">
    <property type="nucleotide sequence ID" value="NZ_WMEY01000002.1"/>
</dbReference>
<evidence type="ECO:0000313" key="2">
    <source>
        <dbReference type="Proteomes" id="UP000447833"/>
    </source>
</evidence>
<dbReference type="AlphaFoldDB" id="A0A845EUJ8"/>
<accession>A0A845EUJ8</accession>